<dbReference type="PROSITE" id="PS00041">
    <property type="entry name" value="HTH_ARAC_FAMILY_1"/>
    <property type="match status" value="1"/>
</dbReference>
<dbReference type="AlphaFoldDB" id="A0A2V5K373"/>
<dbReference type="PANTHER" id="PTHR43280">
    <property type="entry name" value="ARAC-FAMILY TRANSCRIPTIONAL REGULATOR"/>
    <property type="match status" value="1"/>
</dbReference>
<feature type="domain" description="HTH araC/xylS-type" evidence="5">
    <location>
        <begin position="685"/>
        <end position="784"/>
    </location>
</feature>
<dbReference type="SUPFAM" id="SSF46689">
    <property type="entry name" value="Homeodomain-like"/>
    <property type="match status" value="2"/>
</dbReference>
<dbReference type="SMART" id="SM00342">
    <property type="entry name" value="HTH_ARAC"/>
    <property type="match status" value="1"/>
</dbReference>
<organism evidence="6 7">
    <name type="scientific">Paenibacillus flagellatus</name>
    <dbReference type="NCBI Taxonomy" id="2211139"/>
    <lineage>
        <taxon>Bacteria</taxon>
        <taxon>Bacillati</taxon>
        <taxon>Bacillota</taxon>
        <taxon>Bacilli</taxon>
        <taxon>Bacillales</taxon>
        <taxon>Paenibacillaceae</taxon>
        <taxon>Paenibacillus</taxon>
    </lineage>
</organism>
<evidence type="ECO:0000256" key="4">
    <source>
        <dbReference type="SAM" id="Phobius"/>
    </source>
</evidence>
<keyword evidence="4" id="KW-1133">Transmembrane helix</keyword>
<dbReference type="PRINTS" id="PR00032">
    <property type="entry name" value="HTHARAC"/>
</dbReference>
<protein>
    <recommendedName>
        <fullName evidence="5">HTH araC/xylS-type domain-containing protein</fullName>
    </recommendedName>
</protein>
<keyword evidence="7" id="KW-1185">Reference proteome</keyword>
<evidence type="ECO:0000256" key="1">
    <source>
        <dbReference type="ARBA" id="ARBA00023015"/>
    </source>
</evidence>
<dbReference type="Proteomes" id="UP000247476">
    <property type="component" value="Unassembled WGS sequence"/>
</dbReference>
<comment type="caution">
    <text evidence="6">The sequence shown here is derived from an EMBL/GenBank/DDBJ whole genome shotgun (WGS) entry which is preliminary data.</text>
</comment>
<sequence>MGASSTNEVVRMRLPGERNDSYVFKRFLVSFLLMLIIPLALSSFTYYEAVHIVETQSRDAKLSVLEQARDMIDKQWADMDEASIQLSFDSRLIGLFNVQAPLDNSPVLFDVWNYYKDFRSLAVTGSAFTNTFFVVLKNSDLVFSQIQTTDSTREFYDDVFHYDGMTYEEWHSVLFGKPHFREVLPSRKARVNGTDVSVITYMTSLPLGSEQESQGVVVFAIEEEDIMKLAGIDGANNHTFAILDDKGALLTGGSDVPIPPEIRQAADRHGYMHANIAGEDHLFVYTRSGYNNWTYVASLPIGQVMGNVYYIRTIALLVAAVTLVVGTVVSLWMAYRHSKPWKEVVAVLRAFWGNDHAGGKPEPHEKPNEVDYLQKSITRLIDNNRSMKQVMQRQADTLKTVFIERLFKGEFDDRAHMHAMLAHVGLDMRGSRFAIAVLRIYKQNDSLNAESLKELSILRALMEEVVREHIRDGGYLHTMHENELAVLIRSDAGSRKAFVADLDALFRAISRDIQERYVIAPMIGVGDIYEELLDVHYSFQEARLAVADSRSAGDGELAVVWYDRMDKKHTGYYYPTEIEIRLMNVVKAGNAPELEHMLRHLHHENFVAKTLSAVTKQHLLSDLESTERKLKDEVGRHLPSEAAAPDSGETFADIDNELRDVFLRLHHLCRSIEKNKKSRNTRLMDRIVAHIDEHYRDANLSLYAIASHFNLSESYLSQFFKEQSGETFSSYLEKLRINLACRLIEEDAMSIESIAAQAGYNSTHSFRRAFKRATGVSPSSYKRL</sequence>
<reference evidence="6 7" key="1">
    <citation type="submission" date="2018-05" db="EMBL/GenBank/DDBJ databases">
        <title>Paenibacillus flagellatus sp. nov., isolated from selenium mineral soil.</title>
        <authorList>
            <person name="Dai X."/>
        </authorList>
    </citation>
    <scope>NUCLEOTIDE SEQUENCE [LARGE SCALE GENOMIC DNA]</scope>
    <source>
        <strain evidence="6 7">DXL2</strain>
    </source>
</reference>
<feature type="transmembrane region" description="Helical" evidence="4">
    <location>
        <begin position="309"/>
        <end position="332"/>
    </location>
</feature>
<keyword evidence="2" id="KW-0238">DNA-binding</keyword>
<keyword evidence="4" id="KW-0472">Membrane</keyword>
<keyword evidence="1" id="KW-0805">Transcription regulation</keyword>
<dbReference type="InterPro" id="IPR041522">
    <property type="entry name" value="CdaR_GGDEF"/>
</dbReference>
<dbReference type="InterPro" id="IPR009057">
    <property type="entry name" value="Homeodomain-like_sf"/>
</dbReference>
<feature type="transmembrane region" description="Helical" evidence="4">
    <location>
        <begin position="27"/>
        <end position="47"/>
    </location>
</feature>
<dbReference type="InterPro" id="IPR018060">
    <property type="entry name" value="HTH_AraC"/>
</dbReference>
<evidence type="ECO:0000259" key="5">
    <source>
        <dbReference type="PROSITE" id="PS01124"/>
    </source>
</evidence>
<proteinExistence type="predicted"/>
<dbReference type="InterPro" id="IPR020449">
    <property type="entry name" value="Tscrpt_reg_AraC-type_HTH"/>
</dbReference>
<dbReference type="GO" id="GO:0003700">
    <property type="term" value="F:DNA-binding transcription factor activity"/>
    <property type="evidence" value="ECO:0007669"/>
    <property type="project" value="InterPro"/>
</dbReference>
<dbReference type="PROSITE" id="PS01124">
    <property type="entry name" value="HTH_ARAC_FAMILY_2"/>
    <property type="match status" value="1"/>
</dbReference>
<evidence type="ECO:0000256" key="3">
    <source>
        <dbReference type="ARBA" id="ARBA00023163"/>
    </source>
</evidence>
<dbReference type="Pfam" id="PF17853">
    <property type="entry name" value="GGDEF_2"/>
    <property type="match status" value="1"/>
</dbReference>
<evidence type="ECO:0000313" key="6">
    <source>
        <dbReference type="EMBL" id="PYI53112.1"/>
    </source>
</evidence>
<evidence type="ECO:0000256" key="2">
    <source>
        <dbReference type="ARBA" id="ARBA00023125"/>
    </source>
</evidence>
<accession>A0A2V5K373</accession>
<dbReference type="Gene3D" id="1.10.10.60">
    <property type="entry name" value="Homeodomain-like"/>
    <property type="match status" value="2"/>
</dbReference>
<dbReference type="InterPro" id="IPR018062">
    <property type="entry name" value="HTH_AraC-typ_CS"/>
</dbReference>
<keyword evidence="3" id="KW-0804">Transcription</keyword>
<dbReference type="GO" id="GO:0043565">
    <property type="term" value="F:sequence-specific DNA binding"/>
    <property type="evidence" value="ECO:0007669"/>
    <property type="project" value="InterPro"/>
</dbReference>
<dbReference type="Pfam" id="PF12833">
    <property type="entry name" value="HTH_18"/>
    <property type="match status" value="1"/>
</dbReference>
<keyword evidence="4" id="KW-0812">Transmembrane</keyword>
<name>A0A2V5K373_9BACL</name>
<evidence type="ECO:0000313" key="7">
    <source>
        <dbReference type="Proteomes" id="UP000247476"/>
    </source>
</evidence>
<dbReference type="EMBL" id="QJVJ01000008">
    <property type="protein sequence ID" value="PYI53112.1"/>
    <property type="molecule type" value="Genomic_DNA"/>
</dbReference>
<dbReference type="PANTHER" id="PTHR43280:SF2">
    <property type="entry name" value="HTH-TYPE TRANSCRIPTIONAL REGULATOR EXSA"/>
    <property type="match status" value="1"/>
</dbReference>
<gene>
    <name evidence="6" type="ORF">DLM86_19175</name>
</gene>